<sequence>MLSSFTDTVRDFFVTGFLSLAIVLATIRAHTLKLPVYLESNGISEFLLVSLLITISACVYLVLSRRQFCNGDDQKDEELGLSEDIPTRSRQPIIHALPVILDWGRGRRPTRNVIRLEGDGSSTN</sequence>
<dbReference type="OrthoDB" id="3061833at2759"/>
<accession>A0A9P5YWS6</accession>
<keyword evidence="1" id="KW-0812">Transmembrane</keyword>
<gene>
    <name evidence="2" type="ORF">BDN70DRAFT_117943</name>
</gene>
<evidence type="ECO:0000256" key="1">
    <source>
        <dbReference type="SAM" id="Phobius"/>
    </source>
</evidence>
<name>A0A9P5YWS6_9AGAR</name>
<feature type="transmembrane region" description="Helical" evidence="1">
    <location>
        <begin position="43"/>
        <end position="63"/>
    </location>
</feature>
<evidence type="ECO:0000313" key="2">
    <source>
        <dbReference type="EMBL" id="KAF9477213.1"/>
    </source>
</evidence>
<dbReference type="EMBL" id="MU155268">
    <property type="protein sequence ID" value="KAF9477213.1"/>
    <property type="molecule type" value="Genomic_DNA"/>
</dbReference>
<dbReference type="AlphaFoldDB" id="A0A9P5YWS6"/>
<reference evidence="2" key="1">
    <citation type="submission" date="2020-11" db="EMBL/GenBank/DDBJ databases">
        <authorList>
            <consortium name="DOE Joint Genome Institute"/>
            <person name="Ahrendt S."/>
            <person name="Riley R."/>
            <person name="Andreopoulos W."/>
            <person name="Labutti K."/>
            <person name="Pangilinan J."/>
            <person name="Ruiz-Duenas F.J."/>
            <person name="Barrasa J.M."/>
            <person name="Sanchez-Garcia M."/>
            <person name="Camarero S."/>
            <person name="Miyauchi S."/>
            <person name="Serrano A."/>
            <person name="Linde D."/>
            <person name="Babiker R."/>
            <person name="Drula E."/>
            <person name="Ayuso-Fernandez I."/>
            <person name="Pacheco R."/>
            <person name="Padilla G."/>
            <person name="Ferreira P."/>
            <person name="Barriuso J."/>
            <person name="Kellner H."/>
            <person name="Castanera R."/>
            <person name="Alfaro M."/>
            <person name="Ramirez L."/>
            <person name="Pisabarro A.G."/>
            <person name="Kuo A."/>
            <person name="Tritt A."/>
            <person name="Lipzen A."/>
            <person name="He G."/>
            <person name="Yan M."/>
            <person name="Ng V."/>
            <person name="Cullen D."/>
            <person name="Martin F."/>
            <person name="Rosso M.-N."/>
            <person name="Henrissat B."/>
            <person name="Hibbett D."/>
            <person name="Martinez A.T."/>
            <person name="Grigoriev I.V."/>
        </authorList>
    </citation>
    <scope>NUCLEOTIDE SEQUENCE</scope>
    <source>
        <strain evidence="2">CIRM-BRFM 674</strain>
    </source>
</reference>
<keyword evidence="1" id="KW-1133">Transmembrane helix</keyword>
<feature type="transmembrane region" description="Helical" evidence="1">
    <location>
        <begin position="12"/>
        <end position="31"/>
    </location>
</feature>
<comment type="caution">
    <text evidence="2">The sequence shown here is derived from an EMBL/GenBank/DDBJ whole genome shotgun (WGS) entry which is preliminary data.</text>
</comment>
<keyword evidence="3" id="KW-1185">Reference proteome</keyword>
<protein>
    <submittedName>
        <fullName evidence="2">Uncharacterized protein</fullName>
    </submittedName>
</protein>
<dbReference type="Proteomes" id="UP000807469">
    <property type="component" value="Unassembled WGS sequence"/>
</dbReference>
<keyword evidence="1" id="KW-0472">Membrane</keyword>
<evidence type="ECO:0000313" key="3">
    <source>
        <dbReference type="Proteomes" id="UP000807469"/>
    </source>
</evidence>
<organism evidence="2 3">
    <name type="scientific">Pholiota conissans</name>
    <dbReference type="NCBI Taxonomy" id="109636"/>
    <lineage>
        <taxon>Eukaryota</taxon>
        <taxon>Fungi</taxon>
        <taxon>Dikarya</taxon>
        <taxon>Basidiomycota</taxon>
        <taxon>Agaricomycotina</taxon>
        <taxon>Agaricomycetes</taxon>
        <taxon>Agaricomycetidae</taxon>
        <taxon>Agaricales</taxon>
        <taxon>Agaricineae</taxon>
        <taxon>Strophariaceae</taxon>
        <taxon>Pholiota</taxon>
    </lineage>
</organism>
<proteinExistence type="predicted"/>